<evidence type="ECO:0000256" key="4">
    <source>
        <dbReference type="ARBA" id="ARBA00022692"/>
    </source>
</evidence>
<feature type="transmembrane region" description="Helical" evidence="7">
    <location>
        <begin position="6"/>
        <end position="31"/>
    </location>
</feature>
<evidence type="ECO:0000256" key="2">
    <source>
        <dbReference type="ARBA" id="ARBA00009003"/>
    </source>
</evidence>
<name>A0ABR3CNF0_9PEZI</name>
<dbReference type="RefSeq" id="XP_066635192.1">
    <property type="nucleotide sequence ID" value="XM_066775073.1"/>
</dbReference>
<gene>
    <name evidence="8" type="primary">CSH1_1</name>
    <name evidence="8" type="ORF">SLS55_003602</name>
</gene>
<accession>A0ABR3CNF0</accession>
<protein>
    <submittedName>
        <fullName evidence="8">CSG1/SUR1-like protein</fullName>
    </submittedName>
</protein>
<comment type="similarity">
    <text evidence="2">Belongs to the glycosyltransferase 32 family.</text>
</comment>
<evidence type="ECO:0000256" key="7">
    <source>
        <dbReference type="SAM" id="Phobius"/>
    </source>
</evidence>
<sequence>MRKGVLIFLVINLIVIGVLVRNVWTLLELLVVDGSEDRISRAELPAPNSGAISERPQLIPKIIHQTYINESIPERWQEAQQSCIDLHEDYEYKLWTDKKSREFIAAEYPWFLETFDGYEFPIQRADSIRYFVLAHFGGIYIDLDDGCNRRLDPLLSYPSWLRRTVPTGVSNDAMGAVPRHPFFLKVIDALPRYNRNWLLPYITVMGSTGPLFLSVIWRHYINEGAAAAEDAEIRILFPDEYNNHPWSFFTHHLGNSWHGGDVKLIFWVRHLASKYIELPINVLFLQMARHWFFLTVLGFIIGFSVIGSLWWTYRCMSHQSRRGGIARFLPIPRTRRSGDAEYELVGRKDDDHHKV</sequence>
<dbReference type="Proteomes" id="UP001430584">
    <property type="component" value="Unassembled WGS sequence"/>
</dbReference>
<comment type="caution">
    <text evidence="8">The sequence shown here is derived from an EMBL/GenBank/DDBJ whole genome shotgun (WGS) entry which is preliminary data.</text>
</comment>
<evidence type="ECO:0000256" key="5">
    <source>
        <dbReference type="ARBA" id="ARBA00022989"/>
    </source>
</evidence>
<dbReference type="EMBL" id="JAJVCZ030000003">
    <property type="protein sequence ID" value="KAL0262163.1"/>
    <property type="molecule type" value="Genomic_DNA"/>
</dbReference>
<dbReference type="Pfam" id="PF04488">
    <property type="entry name" value="Gly_transf_sug"/>
    <property type="match status" value="1"/>
</dbReference>
<evidence type="ECO:0000313" key="9">
    <source>
        <dbReference type="Proteomes" id="UP001430584"/>
    </source>
</evidence>
<dbReference type="PANTHER" id="PTHR32385:SF20">
    <property type="entry name" value="MANNOSYL PHOSPHORYLINOSITOL CERAMIDE SYNTHASE CSH1-RELATED"/>
    <property type="match status" value="1"/>
</dbReference>
<dbReference type="PANTHER" id="PTHR32385">
    <property type="entry name" value="MANNOSYL PHOSPHORYLINOSITOL CERAMIDE SYNTHASE"/>
    <property type="match status" value="1"/>
</dbReference>
<evidence type="ECO:0000256" key="3">
    <source>
        <dbReference type="ARBA" id="ARBA00022679"/>
    </source>
</evidence>
<keyword evidence="5 7" id="KW-1133">Transmembrane helix</keyword>
<dbReference type="InterPro" id="IPR007577">
    <property type="entry name" value="GlycoTrfase_DXD_sugar-bd_CS"/>
</dbReference>
<dbReference type="GeneID" id="92007687"/>
<comment type="subcellular location">
    <subcellularLocation>
        <location evidence="1">Membrane</location>
    </subcellularLocation>
</comment>
<dbReference type="InterPro" id="IPR051706">
    <property type="entry name" value="Glycosyltransferase_domain"/>
</dbReference>
<keyword evidence="3" id="KW-0808">Transferase</keyword>
<reference evidence="8 9" key="1">
    <citation type="submission" date="2024-02" db="EMBL/GenBank/DDBJ databases">
        <title>De novo assembly and annotation of 12 fungi associated with fruit tree decline syndrome in Ontario, Canada.</title>
        <authorList>
            <person name="Sulman M."/>
            <person name="Ellouze W."/>
            <person name="Ilyukhin E."/>
        </authorList>
    </citation>
    <scope>NUCLEOTIDE SEQUENCE [LARGE SCALE GENOMIC DNA]</scope>
    <source>
        <strain evidence="8 9">FDS-637</strain>
    </source>
</reference>
<keyword evidence="9" id="KW-1185">Reference proteome</keyword>
<dbReference type="Gene3D" id="3.90.550.20">
    <property type="match status" value="1"/>
</dbReference>
<proteinExistence type="inferred from homology"/>
<keyword evidence="6 7" id="KW-0472">Membrane</keyword>
<feature type="transmembrane region" description="Helical" evidence="7">
    <location>
        <begin position="291"/>
        <end position="313"/>
    </location>
</feature>
<dbReference type="InterPro" id="IPR029044">
    <property type="entry name" value="Nucleotide-diphossugar_trans"/>
</dbReference>
<organism evidence="8 9">
    <name type="scientific">Diplodia seriata</name>
    <dbReference type="NCBI Taxonomy" id="420778"/>
    <lineage>
        <taxon>Eukaryota</taxon>
        <taxon>Fungi</taxon>
        <taxon>Dikarya</taxon>
        <taxon>Ascomycota</taxon>
        <taxon>Pezizomycotina</taxon>
        <taxon>Dothideomycetes</taxon>
        <taxon>Dothideomycetes incertae sedis</taxon>
        <taxon>Botryosphaeriales</taxon>
        <taxon>Botryosphaeriaceae</taxon>
        <taxon>Diplodia</taxon>
    </lineage>
</organism>
<evidence type="ECO:0000256" key="1">
    <source>
        <dbReference type="ARBA" id="ARBA00004370"/>
    </source>
</evidence>
<keyword evidence="4 7" id="KW-0812">Transmembrane</keyword>
<evidence type="ECO:0000313" key="8">
    <source>
        <dbReference type="EMBL" id="KAL0262163.1"/>
    </source>
</evidence>
<dbReference type="SUPFAM" id="SSF53448">
    <property type="entry name" value="Nucleotide-diphospho-sugar transferases"/>
    <property type="match status" value="1"/>
</dbReference>
<evidence type="ECO:0000256" key="6">
    <source>
        <dbReference type="ARBA" id="ARBA00023136"/>
    </source>
</evidence>